<dbReference type="Gene3D" id="1.10.30.50">
    <property type="match status" value="1"/>
</dbReference>
<accession>A0A915YJV0</accession>
<dbReference type="RefSeq" id="WP_264789767.1">
    <property type="nucleotide sequence ID" value="NZ_AP026867.1"/>
</dbReference>
<evidence type="ECO:0008006" key="3">
    <source>
        <dbReference type="Google" id="ProtNLM"/>
    </source>
</evidence>
<reference evidence="1" key="1">
    <citation type="submission" date="2022-09" db="EMBL/GenBank/DDBJ databases">
        <title>Aureispira anguillicida sp. nov., isolated from Leptocephalus of Japanese eel Anguilla japonica.</title>
        <authorList>
            <person name="Yuasa K."/>
            <person name="Mekata T."/>
            <person name="Ikunari K."/>
        </authorList>
    </citation>
    <scope>NUCLEOTIDE SEQUENCE</scope>
    <source>
        <strain evidence="1">EL160426</strain>
    </source>
</reference>
<evidence type="ECO:0000313" key="1">
    <source>
        <dbReference type="EMBL" id="BDS14552.1"/>
    </source>
</evidence>
<name>A0A915YJV0_9BACT</name>
<dbReference type="EMBL" id="AP026867">
    <property type="protein sequence ID" value="BDS14552.1"/>
    <property type="molecule type" value="Genomic_DNA"/>
</dbReference>
<proteinExistence type="predicted"/>
<evidence type="ECO:0000313" key="2">
    <source>
        <dbReference type="Proteomes" id="UP001060919"/>
    </source>
</evidence>
<keyword evidence="2" id="KW-1185">Reference proteome</keyword>
<dbReference type="Proteomes" id="UP001060919">
    <property type="component" value="Chromosome"/>
</dbReference>
<dbReference type="AlphaFoldDB" id="A0A915YJV0"/>
<organism evidence="1 2">
    <name type="scientific">Aureispira anguillae</name>
    <dbReference type="NCBI Taxonomy" id="2864201"/>
    <lineage>
        <taxon>Bacteria</taxon>
        <taxon>Pseudomonadati</taxon>
        <taxon>Bacteroidota</taxon>
        <taxon>Saprospiria</taxon>
        <taxon>Saprospirales</taxon>
        <taxon>Saprospiraceae</taxon>
        <taxon>Aureispira</taxon>
    </lineage>
</organism>
<sequence>MLRTFQLIDHPIQNLHELVQHLVCEVWCKADENGYENKIHIDFKPIVDAYDWLENEIKDIYEICKNIDNLQAISDAFVINNKIEELCEGQIQPVYLDALPDVVEKRMKPLFVKFYNELLERAKVYHTYGTKKDYFNEIYKKNPYSTCPCCGYHIMKSNRSKGREAFDHYLPKKLYPFASINFLNLIPLCYECNSTYKGETDTIENGRKAFYPFSIDKTEIAISMVLSKGIDFDNLEENDIDISFTSPHQEKVDTWNELFGMSDRYFEKIEQFSFSFLNRLLGRLRKRRKDNPELKFKDILTDTIDDYRNDPFLEFHYLKIPLMNSILSDGILAKSYDEAG</sequence>
<protein>
    <recommendedName>
        <fullName evidence="3">HNH endonuclease</fullName>
    </recommendedName>
</protein>
<dbReference type="KEGG" id="aup:AsAng_0053330"/>
<gene>
    <name evidence="1" type="ORF">AsAng_0053330</name>
</gene>